<protein>
    <recommendedName>
        <fullName evidence="4">Methane oxygenase PmoA</fullName>
    </recommendedName>
</protein>
<dbReference type="Proteomes" id="UP000318081">
    <property type="component" value="Chromosome"/>
</dbReference>
<sequence>MLNSSFWRRLSLSAVFLSSLIASDGAQSQDAAPAPSDTGPPPKQLFRCVQTKDHVIVYCGRSEVLRYNIAAPEAPEGIDPTYQRSGYIHPIYSPAGRMVSGDFAADHPHQHGLFAAWTDTSFRGKKVDFWNQLKQLGVVLHDRVIAVGDEGESTEFSVAVRHYAIDDQGVREAILDDVWTVSVTGVNTGVSGENDSGADQKTTRYLIQFSTEQTNITEHPLTINEYHYGGIGFRGNNAWFSGPSAKALAAFVKQPQADAPPLELTRHRFLTSEGHDRRLGNHSRPEWAALFGIVDRTQGQNHIAGVRVTPSPLNERYPDPVRLHPTKPYFSISPCVVGAFDIRPGQTYRARYDFEVFDGMPSLDEAVVEDGFAR</sequence>
<feature type="signal peptide" evidence="1">
    <location>
        <begin position="1"/>
        <end position="28"/>
    </location>
</feature>
<evidence type="ECO:0000256" key="1">
    <source>
        <dbReference type="SAM" id="SignalP"/>
    </source>
</evidence>
<organism evidence="2 3">
    <name type="scientific">Stieleria magnilauensis</name>
    <dbReference type="NCBI Taxonomy" id="2527963"/>
    <lineage>
        <taxon>Bacteria</taxon>
        <taxon>Pseudomonadati</taxon>
        <taxon>Planctomycetota</taxon>
        <taxon>Planctomycetia</taxon>
        <taxon>Pirellulales</taxon>
        <taxon>Pirellulaceae</taxon>
        <taxon>Stieleria</taxon>
    </lineage>
</organism>
<dbReference type="Pfam" id="PF14100">
    <property type="entry name" value="DUF6807"/>
    <property type="match status" value="1"/>
</dbReference>
<evidence type="ECO:0000313" key="2">
    <source>
        <dbReference type="EMBL" id="QDV87678.1"/>
    </source>
</evidence>
<accession>A0ABX5Y066</accession>
<gene>
    <name evidence="2" type="ORF">TBK1r_67090</name>
</gene>
<dbReference type="RefSeq" id="WP_145219494.1">
    <property type="nucleotide sequence ID" value="NZ_CP036432.1"/>
</dbReference>
<feature type="chain" id="PRO_5046601506" description="Methane oxygenase PmoA" evidence="1">
    <location>
        <begin position="29"/>
        <end position="374"/>
    </location>
</feature>
<keyword evidence="1" id="KW-0732">Signal</keyword>
<proteinExistence type="predicted"/>
<dbReference type="EMBL" id="CP036432">
    <property type="protein sequence ID" value="QDV87678.1"/>
    <property type="molecule type" value="Genomic_DNA"/>
</dbReference>
<dbReference type="InterPro" id="IPR029475">
    <property type="entry name" value="DUF6807"/>
</dbReference>
<evidence type="ECO:0000313" key="3">
    <source>
        <dbReference type="Proteomes" id="UP000318081"/>
    </source>
</evidence>
<keyword evidence="3" id="KW-1185">Reference proteome</keyword>
<evidence type="ECO:0008006" key="4">
    <source>
        <dbReference type="Google" id="ProtNLM"/>
    </source>
</evidence>
<reference evidence="2 3" key="1">
    <citation type="submission" date="2019-02" db="EMBL/GenBank/DDBJ databases">
        <title>Deep-cultivation of Planctomycetes and their phenomic and genomic characterization uncovers novel biology.</title>
        <authorList>
            <person name="Wiegand S."/>
            <person name="Jogler M."/>
            <person name="Boedeker C."/>
            <person name="Pinto D."/>
            <person name="Vollmers J."/>
            <person name="Rivas-Marin E."/>
            <person name="Kohn T."/>
            <person name="Peeters S.H."/>
            <person name="Heuer A."/>
            <person name="Rast P."/>
            <person name="Oberbeckmann S."/>
            <person name="Bunk B."/>
            <person name="Jeske O."/>
            <person name="Meyerdierks A."/>
            <person name="Storesund J.E."/>
            <person name="Kallscheuer N."/>
            <person name="Luecker S."/>
            <person name="Lage O.M."/>
            <person name="Pohl T."/>
            <person name="Merkel B.J."/>
            <person name="Hornburger P."/>
            <person name="Mueller R.-W."/>
            <person name="Bruemmer F."/>
            <person name="Labrenz M."/>
            <person name="Spormann A.M."/>
            <person name="Op den Camp H."/>
            <person name="Overmann J."/>
            <person name="Amann R."/>
            <person name="Jetten M.S.M."/>
            <person name="Mascher T."/>
            <person name="Medema M.H."/>
            <person name="Devos D.P."/>
            <person name="Kaster A.-K."/>
            <person name="Ovreas L."/>
            <person name="Rohde M."/>
            <person name="Galperin M.Y."/>
            <person name="Jogler C."/>
        </authorList>
    </citation>
    <scope>NUCLEOTIDE SEQUENCE [LARGE SCALE GENOMIC DNA]</scope>
    <source>
        <strain evidence="2 3">TBK1r</strain>
    </source>
</reference>
<name>A0ABX5Y066_9BACT</name>